<keyword evidence="20" id="KW-1185">Reference proteome</keyword>
<dbReference type="GO" id="GO:0005829">
    <property type="term" value="C:cytosol"/>
    <property type="evidence" value="ECO:0007669"/>
    <property type="project" value="TreeGrafter"/>
</dbReference>
<keyword evidence="9" id="KW-0238">DNA-binding</keyword>
<evidence type="ECO:0000259" key="17">
    <source>
        <dbReference type="PROSITE" id="PS51198"/>
    </source>
</evidence>
<feature type="region of interest" description="Disordered" evidence="16">
    <location>
        <begin position="1"/>
        <end position="33"/>
    </location>
</feature>
<evidence type="ECO:0000259" key="18">
    <source>
        <dbReference type="PROSITE" id="PS51217"/>
    </source>
</evidence>
<dbReference type="Gene3D" id="1.10.10.160">
    <property type="match status" value="1"/>
</dbReference>
<dbReference type="PANTHER" id="PTHR11070:SF59">
    <property type="entry name" value="DNA 3'-5' HELICASE"/>
    <property type="match status" value="1"/>
</dbReference>
<keyword evidence="2" id="KW-0540">Nuclease</keyword>
<dbReference type="GO" id="GO:0005524">
    <property type="term" value="F:ATP binding"/>
    <property type="evidence" value="ECO:0007669"/>
    <property type="project" value="UniProtKB-UniRule"/>
</dbReference>
<comment type="catalytic activity">
    <reaction evidence="14">
        <text>ATP + H2O = ADP + phosphate + H(+)</text>
        <dbReference type="Rhea" id="RHEA:13065"/>
        <dbReference type="ChEBI" id="CHEBI:15377"/>
        <dbReference type="ChEBI" id="CHEBI:15378"/>
        <dbReference type="ChEBI" id="CHEBI:30616"/>
        <dbReference type="ChEBI" id="CHEBI:43474"/>
        <dbReference type="ChEBI" id="CHEBI:456216"/>
        <dbReference type="EC" id="5.6.2.4"/>
    </reaction>
</comment>
<dbReference type="InterPro" id="IPR014017">
    <property type="entry name" value="DNA_helicase_UvrD-like_C"/>
</dbReference>
<evidence type="ECO:0000256" key="16">
    <source>
        <dbReference type="SAM" id="MobiDB-lite"/>
    </source>
</evidence>
<dbReference type="GO" id="GO:0033202">
    <property type="term" value="C:DNA helicase complex"/>
    <property type="evidence" value="ECO:0007669"/>
    <property type="project" value="TreeGrafter"/>
</dbReference>
<dbReference type="Pfam" id="PF00580">
    <property type="entry name" value="UvrD-helicase"/>
    <property type="match status" value="1"/>
</dbReference>
<feature type="compositionally biased region" description="Low complexity" evidence="16">
    <location>
        <begin position="10"/>
        <end position="19"/>
    </location>
</feature>
<sequence length="1118" mass="120904">MSTSNRERAATPFRLLLPPAAAPEREPPLDERQRQVVEHRGGPLLVLAGPGTGKTTTLVEAVLARTRGPGALSAEQILVLTFSRAAAAELRDRIGARLSPGAGAPTATTFHSFCFGLVGQYRRPELFGDPLRLLSGPEQEVVIRELVRGTVEAGGWGSGPDGWPQALRAALGTRGFAEELRSVLLRARDLGLEPADLASFAQRAQRADWRAAAQFFADYLDVADARGVLDYAELVHRAVLLSETEEVRALLRRRYRAVYVDEYQDADAAQVRLLQALAGDGRDLVAVGDPDQSIYAFRGAQLGGILEFRERFRRGDGTPAETVVLQCSRRAGPALLKASRQVARRIAITRLPAESVRRLRELEPADDAQPAGQVEAITFADAAAELAAIADLLRRAHLEQGVPWEQMAVLVRDGARLAAARRALLAANVPAEVLGDGVPLAREPAVATLLTALRCAAEPAALTADVARELLTGPLGGMDSADLRRLGRALRAEEQAALLAARSQRRAEAQEDARDAAIPAPRPAGHLIREAVADPRLLAVTGASVAGPALIVARLLAAARTSLDEGGTVEDALWVLWNGDSRARPPVRTFWPERLRRAVERRGMAGRLADRDLDAVIALFAQAARAQERTGYVGVSDFISGLQAQAIAADTIAQKAVRGGAVQVLTAHRAKGLEWRVVVVAGVQEGLWPDLRRRGSLLESDRIGRTGLTDSLPTAALLAEERRLFYVAITRARERLVVTAVEGEDEDGESPSRFLRELGVEVQRSAGLRRRRPLNLGALVAELRRAATDPAAHPRLREEAVRRLARLAMATAPDGTRLVPNAHPQRWWGLHDYTENDVPIVDPSAAVPLSASAVDALDTCGLRWFLEHEAAAHEPSTEAQGIGMLFHALAEEVAIGRTKADIDVLMDRLDQVWDTLPFDAPWKSEQEKRAARRALERFLVWHDGRADGRVVAAAEHRFDASLTVGGVPVRLRGAIDRIETDAENRVYLVDFKTSVNPKTKAQAAQDPQLGVYQLVVEAGAFTPTPRSEEQDAAGAAPTVAQAELVYPRDRNDAPGPTVLVQPGSSTRPDPLWAAKLVAEVAQRVLDERFHAYGDSTACGVCRLKKACPKQPAGRELPT</sequence>
<dbReference type="Gene3D" id="1.10.486.10">
    <property type="entry name" value="PCRA, domain 4"/>
    <property type="match status" value="1"/>
</dbReference>
<evidence type="ECO:0000256" key="5">
    <source>
        <dbReference type="ARBA" id="ARBA00022801"/>
    </source>
</evidence>
<evidence type="ECO:0000256" key="1">
    <source>
        <dbReference type="ARBA" id="ARBA00009922"/>
    </source>
</evidence>
<comment type="caution">
    <text evidence="19">The sequence shown here is derived from an EMBL/GenBank/DDBJ whole genome shotgun (WGS) entry which is preliminary data.</text>
</comment>
<evidence type="ECO:0000256" key="7">
    <source>
        <dbReference type="ARBA" id="ARBA00022839"/>
    </source>
</evidence>
<keyword evidence="4" id="KW-0227">DNA damage</keyword>
<reference evidence="19" key="1">
    <citation type="submission" date="2021-04" db="EMBL/GenBank/DDBJ databases">
        <title>Genome based classification of Actinospica acidithermotolerans sp. nov., an actinobacterium isolated from an Indonesian hot spring.</title>
        <authorList>
            <person name="Kusuma A.B."/>
            <person name="Putra K.E."/>
            <person name="Nafisah S."/>
            <person name="Loh J."/>
            <person name="Nouioui I."/>
            <person name="Goodfellow M."/>
        </authorList>
    </citation>
    <scope>NUCLEOTIDE SEQUENCE</scope>
    <source>
        <strain evidence="19">DSM 45618</strain>
    </source>
</reference>
<feature type="domain" description="UvrD-like helicase ATP-binding" evidence="17">
    <location>
        <begin position="27"/>
        <end position="332"/>
    </location>
</feature>
<accession>A0A8J7WP30</accession>
<dbReference type="InterPro" id="IPR027417">
    <property type="entry name" value="P-loop_NTPase"/>
</dbReference>
<dbReference type="InterPro" id="IPR000212">
    <property type="entry name" value="DNA_helicase_UvrD/REP"/>
</dbReference>
<dbReference type="Gene3D" id="3.40.50.300">
    <property type="entry name" value="P-loop containing nucleotide triphosphate hydrolases"/>
    <property type="match status" value="3"/>
</dbReference>
<evidence type="ECO:0000256" key="3">
    <source>
        <dbReference type="ARBA" id="ARBA00022741"/>
    </source>
</evidence>
<evidence type="ECO:0000256" key="14">
    <source>
        <dbReference type="ARBA" id="ARBA00048988"/>
    </source>
</evidence>
<comment type="catalytic activity">
    <reaction evidence="12">
        <text>Couples ATP hydrolysis with the unwinding of duplex DNA by translocating in the 3'-5' direction.</text>
        <dbReference type="EC" id="5.6.2.4"/>
    </reaction>
</comment>
<keyword evidence="10" id="KW-0234">DNA repair</keyword>
<evidence type="ECO:0000256" key="8">
    <source>
        <dbReference type="ARBA" id="ARBA00022840"/>
    </source>
</evidence>
<keyword evidence="6 15" id="KW-0347">Helicase</keyword>
<dbReference type="InterPro" id="IPR014016">
    <property type="entry name" value="UvrD-like_ATP-bd"/>
</dbReference>
<dbReference type="Pfam" id="PF12705">
    <property type="entry name" value="PDDEXK_1"/>
    <property type="match status" value="1"/>
</dbReference>
<dbReference type="PROSITE" id="PS51217">
    <property type="entry name" value="UVRD_HELICASE_CTER"/>
    <property type="match status" value="1"/>
</dbReference>
<dbReference type="GO" id="GO:0004527">
    <property type="term" value="F:exonuclease activity"/>
    <property type="evidence" value="ECO:0007669"/>
    <property type="project" value="UniProtKB-KW"/>
</dbReference>
<dbReference type="InterPro" id="IPR013986">
    <property type="entry name" value="DExx_box_DNA_helicase_dom_sf"/>
</dbReference>
<dbReference type="EMBL" id="JAGSXH010000031">
    <property type="protein sequence ID" value="MBS2963672.1"/>
    <property type="molecule type" value="Genomic_DNA"/>
</dbReference>
<dbReference type="RefSeq" id="WP_211467579.1">
    <property type="nucleotide sequence ID" value="NZ_JAGSXH010000031.1"/>
</dbReference>
<gene>
    <name evidence="19" type="ORF">KGA66_11475</name>
</gene>
<dbReference type="Gene3D" id="3.90.320.10">
    <property type="match status" value="1"/>
</dbReference>
<evidence type="ECO:0000256" key="12">
    <source>
        <dbReference type="ARBA" id="ARBA00034617"/>
    </source>
</evidence>
<dbReference type="GO" id="GO:0000725">
    <property type="term" value="P:recombinational repair"/>
    <property type="evidence" value="ECO:0007669"/>
    <property type="project" value="TreeGrafter"/>
</dbReference>
<dbReference type="PANTHER" id="PTHR11070">
    <property type="entry name" value="UVRD / RECB / PCRA DNA HELICASE FAMILY MEMBER"/>
    <property type="match status" value="1"/>
</dbReference>
<evidence type="ECO:0000256" key="10">
    <source>
        <dbReference type="ARBA" id="ARBA00023204"/>
    </source>
</evidence>
<evidence type="ECO:0000256" key="9">
    <source>
        <dbReference type="ARBA" id="ARBA00023125"/>
    </source>
</evidence>
<evidence type="ECO:0000256" key="2">
    <source>
        <dbReference type="ARBA" id="ARBA00022722"/>
    </source>
</evidence>
<dbReference type="AlphaFoldDB" id="A0A8J7WP30"/>
<feature type="compositionally biased region" description="Basic and acidic residues" evidence="16">
    <location>
        <begin position="23"/>
        <end position="33"/>
    </location>
</feature>
<keyword evidence="7" id="KW-0269">Exonuclease</keyword>
<dbReference type="InterPro" id="IPR038726">
    <property type="entry name" value="PDDEXK_AddAB-type"/>
</dbReference>
<feature type="domain" description="UvrD-like helicase C-terminal" evidence="18">
    <location>
        <begin position="342"/>
        <end position="672"/>
    </location>
</feature>
<keyword evidence="8 15" id="KW-0067">ATP-binding</keyword>
<evidence type="ECO:0000256" key="11">
    <source>
        <dbReference type="ARBA" id="ARBA00023235"/>
    </source>
</evidence>
<dbReference type="CDD" id="cd17932">
    <property type="entry name" value="DEXQc_UvrD"/>
    <property type="match status" value="1"/>
</dbReference>
<evidence type="ECO:0000256" key="4">
    <source>
        <dbReference type="ARBA" id="ARBA00022763"/>
    </source>
</evidence>
<comment type="similarity">
    <text evidence="1">Belongs to the helicase family. UvrD subfamily.</text>
</comment>
<keyword evidence="3 15" id="KW-0547">Nucleotide-binding</keyword>
<dbReference type="PROSITE" id="PS51198">
    <property type="entry name" value="UVRD_HELICASE_ATP_BIND"/>
    <property type="match status" value="1"/>
</dbReference>
<dbReference type="Proteomes" id="UP000677913">
    <property type="component" value="Unassembled WGS sequence"/>
</dbReference>
<dbReference type="SUPFAM" id="SSF52540">
    <property type="entry name" value="P-loop containing nucleoside triphosphate hydrolases"/>
    <property type="match status" value="1"/>
</dbReference>
<dbReference type="GO" id="GO:0003677">
    <property type="term" value="F:DNA binding"/>
    <property type="evidence" value="ECO:0007669"/>
    <property type="project" value="UniProtKB-KW"/>
</dbReference>
<dbReference type="Pfam" id="PF13361">
    <property type="entry name" value="UvrD_C"/>
    <property type="match status" value="1"/>
</dbReference>
<organism evidence="19 20">
    <name type="scientific">Actinocrinis puniceicyclus</name>
    <dbReference type="NCBI Taxonomy" id="977794"/>
    <lineage>
        <taxon>Bacteria</taxon>
        <taxon>Bacillati</taxon>
        <taxon>Actinomycetota</taxon>
        <taxon>Actinomycetes</taxon>
        <taxon>Catenulisporales</taxon>
        <taxon>Actinospicaceae</taxon>
        <taxon>Actinocrinis</taxon>
    </lineage>
</organism>
<keyword evidence="11" id="KW-0413">Isomerase</keyword>
<dbReference type="EC" id="5.6.2.4" evidence="13"/>
<proteinExistence type="inferred from homology"/>
<dbReference type="InterPro" id="IPR011604">
    <property type="entry name" value="PDDEXK-like_dom_sf"/>
</dbReference>
<evidence type="ECO:0000313" key="20">
    <source>
        <dbReference type="Proteomes" id="UP000677913"/>
    </source>
</evidence>
<evidence type="ECO:0000256" key="13">
    <source>
        <dbReference type="ARBA" id="ARBA00034808"/>
    </source>
</evidence>
<evidence type="ECO:0000256" key="15">
    <source>
        <dbReference type="PROSITE-ProRule" id="PRU00560"/>
    </source>
</evidence>
<protein>
    <recommendedName>
        <fullName evidence="13">DNA 3'-5' helicase</fullName>
        <ecNumber evidence="13">5.6.2.4</ecNumber>
    </recommendedName>
</protein>
<name>A0A8J7WP30_9ACTN</name>
<feature type="binding site" evidence="15">
    <location>
        <begin position="48"/>
        <end position="55"/>
    </location>
    <ligand>
        <name>ATP</name>
        <dbReference type="ChEBI" id="CHEBI:30616"/>
    </ligand>
</feature>
<keyword evidence="5 15" id="KW-0378">Hydrolase</keyword>
<evidence type="ECO:0000256" key="6">
    <source>
        <dbReference type="ARBA" id="ARBA00022806"/>
    </source>
</evidence>
<dbReference type="GO" id="GO:0043138">
    <property type="term" value="F:3'-5' DNA helicase activity"/>
    <property type="evidence" value="ECO:0007669"/>
    <property type="project" value="UniProtKB-EC"/>
</dbReference>
<evidence type="ECO:0000313" key="19">
    <source>
        <dbReference type="EMBL" id="MBS2963672.1"/>
    </source>
</evidence>